<organism evidence="1 2">
    <name type="scientific">Tunturiibacter gelidiferens</name>
    <dbReference type="NCBI Taxonomy" id="3069689"/>
    <lineage>
        <taxon>Bacteria</taxon>
        <taxon>Pseudomonadati</taxon>
        <taxon>Acidobacteriota</taxon>
        <taxon>Terriglobia</taxon>
        <taxon>Terriglobales</taxon>
        <taxon>Acidobacteriaceae</taxon>
        <taxon>Tunturiibacter</taxon>
    </lineage>
</organism>
<dbReference type="Proteomes" id="UP000569005">
    <property type="component" value="Unassembled WGS sequence"/>
</dbReference>
<gene>
    <name evidence="1" type="ORF">HDF13_004094</name>
</gene>
<evidence type="ECO:0000313" key="2">
    <source>
        <dbReference type="Proteomes" id="UP000569005"/>
    </source>
</evidence>
<sequence>MSFRALRFISSAFIFLTALSAIASGTSRSNISLPLTFEENKGQAPRQYLFLSRYNQIEAMFLPDGRNPLQRRSR</sequence>
<name>A0ACC5P4I5_9BACT</name>
<protein>
    <submittedName>
        <fullName evidence="1">Uncharacterized protein</fullName>
    </submittedName>
</protein>
<dbReference type="EMBL" id="JACHEA010000002">
    <property type="protein sequence ID" value="MBB5341713.1"/>
    <property type="molecule type" value="Genomic_DNA"/>
</dbReference>
<evidence type="ECO:0000313" key="1">
    <source>
        <dbReference type="EMBL" id="MBB5341713.1"/>
    </source>
</evidence>
<keyword evidence="2" id="KW-1185">Reference proteome</keyword>
<proteinExistence type="predicted"/>
<reference evidence="1" key="1">
    <citation type="submission" date="2020-08" db="EMBL/GenBank/DDBJ databases">
        <title>Genomic Encyclopedia of Type Strains, Phase IV (KMG-V): Genome sequencing to study the core and pangenomes of soil and plant-associated prokaryotes.</title>
        <authorList>
            <person name="Whitman W."/>
        </authorList>
    </citation>
    <scope>NUCLEOTIDE SEQUENCE</scope>
    <source>
        <strain evidence="1">M8UP15</strain>
    </source>
</reference>
<accession>A0ACC5P4I5</accession>
<comment type="caution">
    <text evidence="1">The sequence shown here is derived from an EMBL/GenBank/DDBJ whole genome shotgun (WGS) entry which is preliminary data.</text>
</comment>